<dbReference type="InterPro" id="IPR008928">
    <property type="entry name" value="6-hairpin_glycosidase_sf"/>
</dbReference>
<dbReference type="Gene3D" id="1.50.10.10">
    <property type="match status" value="1"/>
</dbReference>
<dbReference type="RefSeq" id="WP_128929754.1">
    <property type="nucleotide sequence ID" value="NZ_BMHC01000020.1"/>
</dbReference>
<name>A0A410VJD8_9BRAD</name>
<accession>A0A410VJD8</accession>
<dbReference type="EMBL" id="BMHC01000020">
    <property type="protein sequence ID" value="GGI31391.1"/>
    <property type="molecule type" value="Genomic_DNA"/>
</dbReference>
<dbReference type="Proteomes" id="UP000625079">
    <property type="component" value="Unassembled WGS sequence"/>
</dbReference>
<dbReference type="PANTHER" id="PTHR36845">
    <property type="entry name" value="HYDROLASE, PUTATIVE (AFU_ORTHOLOGUE AFUA_7G05090)-RELATED"/>
    <property type="match status" value="1"/>
</dbReference>
<evidence type="ECO:0000313" key="4">
    <source>
        <dbReference type="EMBL" id="QOZ64338.1"/>
    </source>
</evidence>
<organism evidence="3 6">
    <name type="scientific">Bradyrhizobium guangdongense</name>
    <dbReference type="NCBI Taxonomy" id="1325090"/>
    <lineage>
        <taxon>Bacteria</taxon>
        <taxon>Pseudomonadati</taxon>
        <taxon>Pseudomonadota</taxon>
        <taxon>Alphaproteobacteria</taxon>
        <taxon>Hyphomicrobiales</taxon>
        <taxon>Nitrobacteraceae</taxon>
        <taxon>Bradyrhizobium</taxon>
    </lineage>
</organism>
<protein>
    <submittedName>
        <fullName evidence="3">Glucuronyl hydrolase</fullName>
    </submittedName>
</protein>
<dbReference type="Proteomes" id="UP000593880">
    <property type="component" value="Plasmid unnamed"/>
</dbReference>
<evidence type="ECO:0000313" key="6">
    <source>
        <dbReference type="Proteomes" id="UP000625079"/>
    </source>
</evidence>
<comment type="similarity">
    <text evidence="2">Belongs to the glycosyl hydrolase 88 family.</text>
</comment>
<dbReference type="PANTHER" id="PTHR36845:SF1">
    <property type="entry name" value="HYDROLASE, PUTATIVE (AFU_ORTHOLOGUE AFUA_7G05090)-RELATED"/>
    <property type="match status" value="1"/>
</dbReference>
<reference evidence="4 5" key="2">
    <citation type="submission" date="2018-06" db="EMBL/GenBank/DDBJ databases">
        <title>Comparative genomics of rhizobia nodulating Arachis hypogaea in China.</title>
        <authorList>
            <person name="Li Y."/>
        </authorList>
    </citation>
    <scope>NUCLEOTIDE SEQUENCE [LARGE SCALE GENOMIC DNA]</scope>
    <source>
        <strain evidence="4 5">CCBAU 51658</strain>
        <plasmid evidence="4 5">unnamed</plasmid>
    </source>
</reference>
<dbReference type="GeneID" id="39480934"/>
<dbReference type="SUPFAM" id="SSF48208">
    <property type="entry name" value="Six-hairpin glycosidases"/>
    <property type="match status" value="1"/>
</dbReference>
<dbReference type="EMBL" id="CP030058">
    <property type="protein sequence ID" value="QOZ64338.1"/>
    <property type="molecule type" value="Genomic_DNA"/>
</dbReference>
<dbReference type="GO" id="GO:0000272">
    <property type="term" value="P:polysaccharide catabolic process"/>
    <property type="evidence" value="ECO:0007669"/>
    <property type="project" value="TreeGrafter"/>
</dbReference>
<evidence type="ECO:0000313" key="3">
    <source>
        <dbReference type="EMBL" id="GGI31391.1"/>
    </source>
</evidence>
<evidence type="ECO:0000256" key="2">
    <source>
        <dbReference type="ARBA" id="ARBA00038358"/>
    </source>
</evidence>
<evidence type="ECO:0000256" key="1">
    <source>
        <dbReference type="ARBA" id="ARBA00022801"/>
    </source>
</evidence>
<dbReference type="GO" id="GO:0052757">
    <property type="term" value="F:chondroitin hydrolase activity"/>
    <property type="evidence" value="ECO:0007669"/>
    <property type="project" value="TreeGrafter"/>
</dbReference>
<reference evidence="3" key="1">
    <citation type="journal article" date="2014" name="Int. J. Syst. Evol. Microbiol.">
        <title>Complete genome sequence of Corynebacterium casei LMG S-19264T (=DSM 44701T), isolated from a smear-ripened cheese.</title>
        <authorList>
            <consortium name="US DOE Joint Genome Institute (JGI-PGF)"/>
            <person name="Walter F."/>
            <person name="Albersmeier A."/>
            <person name="Kalinowski J."/>
            <person name="Ruckert C."/>
        </authorList>
    </citation>
    <scope>NUCLEOTIDE SEQUENCE</scope>
    <source>
        <strain evidence="3">CGMCC 1.15034</strain>
    </source>
</reference>
<keyword evidence="5" id="KW-1185">Reference proteome</keyword>
<gene>
    <name evidence="3" type="ORF">GCM10010987_64190</name>
    <name evidence="4" type="ORF">XH86_36750</name>
</gene>
<dbReference type="InterPro" id="IPR012341">
    <property type="entry name" value="6hp_glycosidase-like_sf"/>
</dbReference>
<dbReference type="OrthoDB" id="428577at2"/>
<dbReference type="InterPro" id="IPR052369">
    <property type="entry name" value="UG_Glycosaminoglycan_Hydrolase"/>
</dbReference>
<dbReference type="AlphaFoldDB" id="A0A410VJD8"/>
<keyword evidence="1 3" id="KW-0378">Hydrolase</keyword>
<proteinExistence type="inferred from homology"/>
<sequence length="383" mass="42468">MSIDWEEAIARMMRRIENTAQQVGDAYPHWADPESGTWTTTSNGDWTGGYWLGMLWLASRSNGGERFRDLAERGCERLEPRVSADTAFKAATFYYGAGLGSLLTGSHRARTLGLAAARDLKQRYNHHLGLVPLGANAEEGADVGATASSVDSLVVSLLLFWAARTLDDRAMREVAANHTDKVLTVHQREDGSFIQSSSLDPETGKVLRRYTHKGFSENSVWARAQAWGVVCSTISYFSGGGEERWRQAAMNGADWWLAHVPDDCVSYWDFDAPKAPNVERDTAATAFMASALLKLSSIAPTDSKRRQYRSAGERTALALVERYLTPVHKNDSRPAGMLVEGCFNKRGDSRAEDYVSNAELIFGSYYLFEALHLLTGRLRPEEI</sequence>
<geneLocation type="plasmid" evidence="4 5">
    <name>unnamed</name>
</geneLocation>
<evidence type="ECO:0000313" key="5">
    <source>
        <dbReference type="Proteomes" id="UP000593880"/>
    </source>
</evidence>
<keyword evidence="4" id="KW-0614">Plasmid</keyword>
<reference evidence="3" key="3">
    <citation type="submission" date="2022-12" db="EMBL/GenBank/DDBJ databases">
        <authorList>
            <person name="Sun Q."/>
            <person name="Zhou Y."/>
        </authorList>
    </citation>
    <scope>NUCLEOTIDE SEQUENCE</scope>
    <source>
        <strain evidence="3">CGMCC 1.15034</strain>
    </source>
</reference>